<proteinExistence type="predicted"/>
<dbReference type="PANTHER" id="PTHR16027">
    <property type="entry name" value="DILUTE DOMAIN-CONTAINING PROTEIN YPR089W"/>
    <property type="match status" value="1"/>
</dbReference>
<sequence>MFGNHNCLSKAVSFRKARSSDYVNTSFLDEEIVEAKRPALQFKQKLTKYVEKLYGMIHDNFKKDIQKLLELCIQAPRISSQSLFGRTVVAFASAASQDSLMYAHSAWDELLHIRQAVGFLAMHQKPKTLDEITHYMCPALSLQQLYKIISMYTDDTYRTFGLAPDVISELKLRATEDSFEAIESSFLLDDDTSIPFSVDDLSKSMDQINVEDIEPPPLMRDNSGFSFLLPHDES</sequence>
<evidence type="ECO:0000313" key="2">
    <source>
        <dbReference type="EMBL" id="GEZ28697.1"/>
    </source>
</evidence>
<dbReference type="PANTHER" id="PTHR16027:SF6">
    <property type="entry name" value="DILUTE DOMAIN-CONTAINING PROTEIN"/>
    <property type="match status" value="1"/>
</dbReference>
<comment type="caution">
    <text evidence="2">The sequence shown here is derived from an EMBL/GenBank/DDBJ whole genome shotgun (WGS) entry which is preliminary data.</text>
</comment>
<evidence type="ECO:0000259" key="1">
    <source>
        <dbReference type="PROSITE" id="PS51126"/>
    </source>
</evidence>
<dbReference type="SMART" id="SM01132">
    <property type="entry name" value="DIL"/>
    <property type="match status" value="1"/>
</dbReference>
<dbReference type="InterPro" id="IPR002710">
    <property type="entry name" value="Dilute_dom"/>
</dbReference>
<dbReference type="AlphaFoldDB" id="A0A699I9C6"/>
<protein>
    <submittedName>
        <fullName evidence="2">Myosin-J heavy chain</fullName>
    </submittedName>
</protein>
<accession>A0A699I9C6</accession>
<feature type="domain" description="Dilute" evidence="1">
    <location>
        <begin position="1"/>
        <end position="176"/>
    </location>
</feature>
<dbReference type="PROSITE" id="PS51126">
    <property type="entry name" value="DILUTE"/>
    <property type="match status" value="1"/>
</dbReference>
<name>A0A699I9C6_TANCI</name>
<organism evidence="2">
    <name type="scientific">Tanacetum cinerariifolium</name>
    <name type="common">Dalmatian daisy</name>
    <name type="synonym">Chrysanthemum cinerariifolium</name>
    <dbReference type="NCBI Taxonomy" id="118510"/>
    <lineage>
        <taxon>Eukaryota</taxon>
        <taxon>Viridiplantae</taxon>
        <taxon>Streptophyta</taxon>
        <taxon>Embryophyta</taxon>
        <taxon>Tracheophyta</taxon>
        <taxon>Spermatophyta</taxon>
        <taxon>Magnoliopsida</taxon>
        <taxon>eudicotyledons</taxon>
        <taxon>Gunneridae</taxon>
        <taxon>Pentapetalae</taxon>
        <taxon>asterids</taxon>
        <taxon>campanulids</taxon>
        <taxon>Asterales</taxon>
        <taxon>Asteraceae</taxon>
        <taxon>Asteroideae</taxon>
        <taxon>Anthemideae</taxon>
        <taxon>Anthemidinae</taxon>
        <taxon>Tanacetum</taxon>
    </lineage>
</organism>
<gene>
    <name evidence="2" type="ORF">Tci_500670</name>
</gene>
<reference evidence="2" key="1">
    <citation type="journal article" date="2019" name="Sci. Rep.">
        <title>Draft genome of Tanacetum cinerariifolium, the natural source of mosquito coil.</title>
        <authorList>
            <person name="Yamashiro T."/>
            <person name="Shiraishi A."/>
            <person name="Satake H."/>
            <person name="Nakayama K."/>
        </authorList>
    </citation>
    <scope>NUCLEOTIDE SEQUENCE</scope>
</reference>
<dbReference type="EMBL" id="BKCJ010261246">
    <property type="protein sequence ID" value="GEZ28697.1"/>
    <property type="molecule type" value="Genomic_DNA"/>
</dbReference>
<dbReference type="Pfam" id="PF01843">
    <property type="entry name" value="DIL"/>
    <property type="match status" value="1"/>
</dbReference>
<dbReference type="InterPro" id="IPR052072">
    <property type="entry name" value="Vascular_dev_regulator"/>
</dbReference>